<dbReference type="STRING" id="215243.A0A0D2CAQ9"/>
<dbReference type="AlphaFoldDB" id="A0A0D2CAQ9"/>
<feature type="domain" description="Uso1/p115-like vesicle tethering protein C-terminal" evidence="7">
    <location>
        <begin position="847"/>
        <end position="957"/>
    </location>
</feature>
<dbReference type="OrthoDB" id="198977at2759"/>
<dbReference type="InterPro" id="IPR006955">
    <property type="entry name" value="Uso1_p115_C"/>
</dbReference>
<dbReference type="PANTHER" id="PTHR10013">
    <property type="entry name" value="GENERAL VESICULAR TRANSPORT FACTOR P115"/>
    <property type="match status" value="1"/>
</dbReference>
<dbReference type="RefSeq" id="XP_016267168.1">
    <property type="nucleotide sequence ID" value="XM_016403271.1"/>
</dbReference>
<feature type="compositionally biased region" description="Acidic residues" evidence="5">
    <location>
        <begin position="944"/>
        <end position="968"/>
    </location>
</feature>
<dbReference type="InterPro" id="IPR011989">
    <property type="entry name" value="ARM-like"/>
</dbReference>
<sequence>MMRILEAQAPARQTATDTIQTLSNRLSSATLLEDRRAAILGLRSFAKLYPASVASGALRDLIAGLRRDGDDSDTIKVVLETLLMLFEPDEKSPEASEEITLWLADEFTQHQDNVTALLDLLESNEFYLRLYVLQILSHISTARPQRTQEAIFAAPLGVSRITNVLDDRREAVRNEALVLLVALTPTSAELQKVVAFENAFDRIFTLIEGDGALSHGSTTVQDCLSLLANLLNLNTSNQSYFREIGGIVKIKNLFLAVLEQEDSSEAISEWMKPQRDMNVWGLLGIVQLFLISGSQGTALNQQSFWQAGVLQIILRFAFYTAFSSGIRAKALQACGDIIRGNPGLQERFGDLPVQIKQPGPASNGHVSPATSEKPSKGPTPVYQDQNVIESLLELALEPAPIALFDVRLAATSCLKAFVEDHAGIKAHVLRRAIEGHKSGDDTIPNMLTVLLEPPGTRGTSDPYQQWFAAVLFLHLLYDNAETKELALTVTEGDADNGEEVVTFIQSITSNVVAGVQHVEDERALLGYLMLLSIWLFEDPEAVNDLLGEGSNIQGLAAAVKIANNSMPLVAGLCAFLLGIVYEFSTKDSPVPRKTLHGLLMTNLGRETYVSRLTKLRENVFIRDFEVLPQSGNGSLPDIFFDKTFIDFLKDNFSRFLRAIDRDPNFEVSIVSNGVQKGVSRDLVDSLRAEVQEQKQALETANTELLQLKRKLEQEELDHRRTRESLSVEVSRIRQINQSLQDNHEDEVRKLQEEAAKERSLLVKNHEEEIHQRRTEHVSMVETIRKQHQAEVQKFEQRLKLLEQEAARDRSALIEQHRREMSDADSKAQQARQREAAEVRDLQASVAELETRLKKNQEEHAQDLQTAHDEYSSEKKGLVERLKRAESRLEDAEKHAQFLNDEVDKEKAARKDVQTELDDLLVVFGDLEAKRLADKQKLKELGQEVSEDEDEDDNEAGSEATEDGDDDVE</sequence>
<gene>
    <name evidence="8" type="ORF">PV06_02570</name>
</gene>
<reference evidence="8 9" key="1">
    <citation type="submission" date="2015-01" db="EMBL/GenBank/DDBJ databases">
        <title>The Genome Sequence of Exophiala oligosperma CBS72588.</title>
        <authorList>
            <consortium name="The Broad Institute Genomics Platform"/>
            <person name="Cuomo C."/>
            <person name="de Hoog S."/>
            <person name="Gorbushina A."/>
            <person name="Stielow B."/>
            <person name="Teixiera M."/>
            <person name="Abouelleil A."/>
            <person name="Chapman S.B."/>
            <person name="Priest M."/>
            <person name="Young S.K."/>
            <person name="Wortman J."/>
            <person name="Nusbaum C."/>
            <person name="Birren B."/>
        </authorList>
    </citation>
    <scope>NUCLEOTIDE SEQUENCE [LARGE SCALE GENOMIC DNA]</scope>
    <source>
        <strain evidence="8 9">CBS 72588</strain>
    </source>
</reference>
<dbReference type="GO" id="GO:0006886">
    <property type="term" value="P:intracellular protein transport"/>
    <property type="evidence" value="ECO:0007669"/>
    <property type="project" value="InterPro"/>
</dbReference>
<evidence type="ECO:0000313" key="8">
    <source>
        <dbReference type="EMBL" id="KIW46952.1"/>
    </source>
</evidence>
<proteinExistence type="predicted"/>
<evidence type="ECO:0000259" key="7">
    <source>
        <dbReference type="Pfam" id="PF04871"/>
    </source>
</evidence>
<feature type="region of interest" description="Disordered" evidence="5">
    <location>
        <begin position="355"/>
        <end position="380"/>
    </location>
</feature>
<dbReference type="GO" id="GO:0048211">
    <property type="term" value="P:Golgi vesicle docking"/>
    <property type="evidence" value="ECO:0007669"/>
    <property type="project" value="TreeGrafter"/>
</dbReference>
<dbReference type="Pfam" id="PF04869">
    <property type="entry name" value="Uso1_p115_head"/>
    <property type="match status" value="1"/>
</dbReference>
<evidence type="ECO:0000313" key="9">
    <source>
        <dbReference type="Proteomes" id="UP000053342"/>
    </source>
</evidence>
<dbReference type="GO" id="GO:0012507">
    <property type="term" value="C:ER to Golgi transport vesicle membrane"/>
    <property type="evidence" value="ECO:0007669"/>
    <property type="project" value="TreeGrafter"/>
</dbReference>
<dbReference type="Proteomes" id="UP000053342">
    <property type="component" value="Unassembled WGS sequence"/>
</dbReference>
<dbReference type="HOGENOM" id="CLU_006318_4_0_1"/>
<feature type="coiled-coil region" evidence="4">
    <location>
        <begin position="683"/>
        <end position="760"/>
    </location>
</feature>
<dbReference type="SUPFAM" id="SSF48371">
    <property type="entry name" value="ARM repeat"/>
    <property type="match status" value="1"/>
</dbReference>
<dbReference type="GO" id="GO:0000139">
    <property type="term" value="C:Golgi membrane"/>
    <property type="evidence" value="ECO:0007669"/>
    <property type="project" value="InterPro"/>
</dbReference>
<dbReference type="InterPro" id="IPR006953">
    <property type="entry name" value="Vesicle_Uso1_P115_head"/>
</dbReference>
<evidence type="ECO:0000256" key="3">
    <source>
        <dbReference type="ARBA" id="ARBA00023054"/>
    </source>
</evidence>
<evidence type="ECO:0008006" key="10">
    <source>
        <dbReference type="Google" id="ProtNLM"/>
    </source>
</evidence>
<dbReference type="EMBL" id="KN847333">
    <property type="protein sequence ID" value="KIW46952.1"/>
    <property type="molecule type" value="Genomic_DNA"/>
</dbReference>
<feature type="region of interest" description="Disordered" evidence="5">
    <location>
        <begin position="857"/>
        <end position="876"/>
    </location>
</feature>
<evidence type="ECO:0000259" key="6">
    <source>
        <dbReference type="Pfam" id="PF04869"/>
    </source>
</evidence>
<keyword evidence="3 4" id="KW-0175">Coiled coil</keyword>
<organism evidence="8 9">
    <name type="scientific">Exophiala oligosperma</name>
    <dbReference type="NCBI Taxonomy" id="215243"/>
    <lineage>
        <taxon>Eukaryota</taxon>
        <taxon>Fungi</taxon>
        <taxon>Dikarya</taxon>
        <taxon>Ascomycota</taxon>
        <taxon>Pezizomycotina</taxon>
        <taxon>Eurotiomycetes</taxon>
        <taxon>Chaetothyriomycetidae</taxon>
        <taxon>Chaetothyriales</taxon>
        <taxon>Herpotrichiellaceae</taxon>
        <taxon>Exophiala</taxon>
    </lineage>
</organism>
<dbReference type="VEuPathDB" id="FungiDB:PV06_02570"/>
<dbReference type="Gene3D" id="1.25.10.10">
    <property type="entry name" value="Leucine-rich Repeat Variant"/>
    <property type="match status" value="1"/>
</dbReference>
<comment type="subcellular location">
    <subcellularLocation>
        <location evidence="1">Golgi apparatus</location>
    </subcellularLocation>
</comment>
<accession>A0A0D2CAQ9</accession>
<feature type="region of interest" description="Disordered" evidence="5">
    <location>
        <begin position="934"/>
        <end position="968"/>
    </location>
</feature>
<dbReference type="GO" id="GO:0006888">
    <property type="term" value="P:endoplasmic reticulum to Golgi vesicle-mediated transport"/>
    <property type="evidence" value="ECO:0007669"/>
    <property type="project" value="TreeGrafter"/>
</dbReference>
<dbReference type="PANTHER" id="PTHR10013:SF0">
    <property type="entry name" value="GENERAL VESICULAR TRANSPORT FACTOR P115"/>
    <property type="match status" value="1"/>
</dbReference>
<dbReference type="GO" id="GO:0005783">
    <property type="term" value="C:endoplasmic reticulum"/>
    <property type="evidence" value="ECO:0007669"/>
    <property type="project" value="TreeGrafter"/>
</dbReference>
<keyword evidence="2" id="KW-0333">Golgi apparatus</keyword>
<dbReference type="GO" id="GO:0048280">
    <property type="term" value="P:vesicle fusion with Golgi apparatus"/>
    <property type="evidence" value="ECO:0007669"/>
    <property type="project" value="InterPro"/>
</dbReference>
<dbReference type="GO" id="GO:0005795">
    <property type="term" value="C:Golgi stack"/>
    <property type="evidence" value="ECO:0007669"/>
    <property type="project" value="TreeGrafter"/>
</dbReference>
<dbReference type="FunFam" id="1.25.10.10:FF:000296">
    <property type="entry name" value="Related to transport protein USO1"/>
    <property type="match status" value="1"/>
</dbReference>
<dbReference type="Pfam" id="PF04871">
    <property type="entry name" value="Uso1_p115_C"/>
    <property type="match status" value="1"/>
</dbReference>
<dbReference type="InterPro" id="IPR016024">
    <property type="entry name" value="ARM-type_fold"/>
</dbReference>
<name>A0A0D2CAQ9_9EURO</name>
<protein>
    <recommendedName>
        <fullName evidence="10">Vesicle tethering protein Uso1/P115-like head domain-containing protein</fullName>
    </recommendedName>
</protein>
<keyword evidence="9" id="KW-1185">Reference proteome</keyword>
<evidence type="ECO:0000256" key="2">
    <source>
        <dbReference type="ARBA" id="ARBA00023034"/>
    </source>
</evidence>
<dbReference type="InterPro" id="IPR024095">
    <property type="entry name" value="Vesicle_P115"/>
</dbReference>
<dbReference type="GeneID" id="27354644"/>
<feature type="domain" description="Vesicle tethering protein Uso1/P115-like head" evidence="6">
    <location>
        <begin position="341"/>
        <end position="659"/>
    </location>
</feature>
<evidence type="ECO:0000256" key="4">
    <source>
        <dbReference type="SAM" id="Coils"/>
    </source>
</evidence>
<evidence type="ECO:0000256" key="1">
    <source>
        <dbReference type="ARBA" id="ARBA00004555"/>
    </source>
</evidence>
<evidence type="ECO:0000256" key="5">
    <source>
        <dbReference type="SAM" id="MobiDB-lite"/>
    </source>
</evidence>